<evidence type="ECO:0000259" key="2">
    <source>
        <dbReference type="Pfam" id="PF07589"/>
    </source>
</evidence>
<feature type="signal peptide" evidence="1">
    <location>
        <begin position="1"/>
        <end position="19"/>
    </location>
</feature>
<gene>
    <name evidence="3" type="ordered locus">UWK_02750</name>
</gene>
<dbReference type="RefSeq" id="WP_015404971.1">
    <property type="nucleotide sequence ID" value="NC_020304.1"/>
</dbReference>
<accession>M1PI61</accession>
<dbReference type="HOGENOM" id="CLU_1243681_0_0_7"/>
<reference evidence="4" key="1">
    <citation type="journal article" date="2013" name="Stand. Genomic Sci.">
        <title>Complete genome sequence of Desulfocapsa sulfexigens, a marine deltaproteobacterium specialized in disproportionating inorganic sulfur compounds.</title>
        <authorList>
            <person name="Finster K.W."/>
            <person name="Kjeldsen K.U."/>
            <person name="Kube M."/>
            <person name="Reinhardt R."/>
            <person name="Mussmann M."/>
            <person name="Amann R."/>
            <person name="Schreiber L."/>
        </authorList>
    </citation>
    <scope>NUCLEOTIDE SEQUENCE [LARGE SCALE GENOMIC DNA]</scope>
    <source>
        <strain evidence="4">DSM 10523 / SB164P1</strain>
    </source>
</reference>
<name>M1PI61_DESSD</name>
<keyword evidence="4" id="KW-1185">Reference proteome</keyword>
<sequence>MRKLLICGICLLVLLPAMASATTYTGSLVVGGDPLAYSTIWFDKTGTDTYEQAGGGSIDTSYLDGDELAWLYCVDLFTSVSVATYPSTLVSDSGDIYGGTYSAIADVAWLLDNYATGGQGDDAKALQAAIWTTVHGTDYDLSPSSSAFNKYTDMLAALDLTTETGNVGNYLWISPRLEAGGAFSQGLVGVKVSAPVPEPATMLLFGTGLIGLVGTRLRRKRK</sequence>
<keyword evidence="1" id="KW-0732">Signal</keyword>
<dbReference type="KEGG" id="dsf:UWK_02750"/>
<dbReference type="InterPro" id="IPR013424">
    <property type="entry name" value="Ice-binding_C"/>
</dbReference>
<dbReference type="eggNOG" id="ENOG5033M0U">
    <property type="taxonomic scope" value="Bacteria"/>
</dbReference>
<dbReference type="Proteomes" id="UP000011721">
    <property type="component" value="Chromosome"/>
</dbReference>
<protein>
    <submittedName>
        <fullName evidence="3">PEP-CTERM putative exosortase interaction domain-containing protein</fullName>
    </submittedName>
</protein>
<dbReference type="STRING" id="1167006.UWK_02750"/>
<evidence type="ECO:0000256" key="1">
    <source>
        <dbReference type="SAM" id="SignalP"/>
    </source>
</evidence>
<feature type="chain" id="PRO_5004016430" evidence="1">
    <location>
        <begin position="20"/>
        <end position="222"/>
    </location>
</feature>
<dbReference type="OrthoDB" id="5432804at2"/>
<feature type="domain" description="Ice-binding protein C-terminal" evidence="2">
    <location>
        <begin position="195"/>
        <end position="219"/>
    </location>
</feature>
<evidence type="ECO:0000313" key="3">
    <source>
        <dbReference type="EMBL" id="AGF79285.1"/>
    </source>
</evidence>
<dbReference type="NCBIfam" id="TIGR02595">
    <property type="entry name" value="PEP_CTERM"/>
    <property type="match status" value="1"/>
</dbReference>
<dbReference type="EMBL" id="CP003985">
    <property type="protein sequence ID" value="AGF79285.1"/>
    <property type="molecule type" value="Genomic_DNA"/>
</dbReference>
<proteinExistence type="predicted"/>
<evidence type="ECO:0000313" key="4">
    <source>
        <dbReference type="Proteomes" id="UP000011721"/>
    </source>
</evidence>
<dbReference type="Pfam" id="PF07589">
    <property type="entry name" value="PEP-CTERM"/>
    <property type="match status" value="1"/>
</dbReference>
<dbReference type="AlphaFoldDB" id="M1PI61"/>
<dbReference type="PATRIC" id="fig|1167006.5.peg.2974"/>
<organism evidence="3 4">
    <name type="scientific">Desulfocapsa sulfexigens (strain DSM 10523 / SB164P1)</name>
    <dbReference type="NCBI Taxonomy" id="1167006"/>
    <lineage>
        <taxon>Bacteria</taxon>
        <taxon>Pseudomonadati</taxon>
        <taxon>Thermodesulfobacteriota</taxon>
        <taxon>Desulfobulbia</taxon>
        <taxon>Desulfobulbales</taxon>
        <taxon>Desulfocapsaceae</taxon>
        <taxon>Desulfocapsa</taxon>
    </lineage>
</organism>